<evidence type="ECO:0000256" key="2">
    <source>
        <dbReference type="ARBA" id="ARBA00022475"/>
    </source>
</evidence>
<feature type="transmembrane region" description="Helical" evidence="6">
    <location>
        <begin position="42"/>
        <end position="67"/>
    </location>
</feature>
<comment type="caution">
    <text evidence="7">The sequence shown here is derived from an EMBL/GenBank/DDBJ whole genome shotgun (WGS) entry which is preliminary data.</text>
</comment>
<accession>A0ABV2BVP3</accession>
<reference evidence="7 8" key="1">
    <citation type="submission" date="2024-06" db="EMBL/GenBank/DDBJ databases">
        <authorList>
            <person name="Li F."/>
        </authorList>
    </citation>
    <scope>NUCLEOTIDE SEQUENCE [LARGE SCALE GENOMIC DNA]</scope>
    <source>
        <strain evidence="7 8">GXAS 311</strain>
    </source>
</reference>
<evidence type="ECO:0000256" key="5">
    <source>
        <dbReference type="ARBA" id="ARBA00023136"/>
    </source>
</evidence>
<dbReference type="Pfam" id="PF01810">
    <property type="entry name" value="LysE"/>
    <property type="match status" value="1"/>
</dbReference>
<feature type="transmembrane region" description="Helical" evidence="6">
    <location>
        <begin position="185"/>
        <end position="208"/>
    </location>
</feature>
<dbReference type="RefSeq" id="WP_353896603.1">
    <property type="nucleotide sequence ID" value="NZ_JBEVCJ010000016.1"/>
</dbReference>
<feature type="transmembrane region" description="Helical" evidence="6">
    <location>
        <begin position="73"/>
        <end position="94"/>
    </location>
</feature>
<evidence type="ECO:0000256" key="4">
    <source>
        <dbReference type="ARBA" id="ARBA00022989"/>
    </source>
</evidence>
<dbReference type="Proteomes" id="UP001548189">
    <property type="component" value="Unassembled WGS sequence"/>
</dbReference>
<feature type="transmembrane region" description="Helical" evidence="6">
    <location>
        <begin position="6"/>
        <end position="30"/>
    </location>
</feature>
<name>A0ABV2BVP3_9GAMM</name>
<comment type="subcellular location">
    <subcellularLocation>
        <location evidence="1">Cell membrane</location>
        <topology evidence="1">Multi-pass membrane protein</topology>
    </subcellularLocation>
</comment>
<gene>
    <name evidence="7" type="ORF">ABVT43_12835</name>
</gene>
<dbReference type="PIRSF" id="PIRSF006324">
    <property type="entry name" value="LeuE"/>
    <property type="match status" value="1"/>
</dbReference>
<evidence type="ECO:0000313" key="7">
    <source>
        <dbReference type="EMBL" id="MET1256017.1"/>
    </source>
</evidence>
<evidence type="ECO:0000256" key="1">
    <source>
        <dbReference type="ARBA" id="ARBA00004651"/>
    </source>
</evidence>
<dbReference type="PANTHER" id="PTHR30086">
    <property type="entry name" value="ARGININE EXPORTER PROTEIN ARGO"/>
    <property type="match status" value="1"/>
</dbReference>
<keyword evidence="3 6" id="KW-0812">Transmembrane</keyword>
<evidence type="ECO:0000313" key="8">
    <source>
        <dbReference type="Proteomes" id="UP001548189"/>
    </source>
</evidence>
<keyword evidence="4 6" id="KW-1133">Transmembrane helix</keyword>
<organism evidence="7 8">
    <name type="scientific">Aliikangiella maris</name>
    <dbReference type="NCBI Taxonomy" id="3162458"/>
    <lineage>
        <taxon>Bacteria</taxon>
        <taxon>Pseudomonadati</taxon>
        <taxon>Pseudomonadota</taxon>
        <taxon>Gammaproteobacteria</taxon>
        <taxon>Oceanospirillales</taxon>
        <taxon>Pleioneaceae</taxon>
        <taxon>Aliikangiella</taxon>
    </lineage>
</organism>
<keyword evidence="2" id="KW-1003">Cell membrane</keyword>
<feature type="transmembrane region" description="Helical" evidence="6">
    <location>
        <begin position="115"/>
        <end position="140"/>
    </location>
</feature>
<dbReference type="PANTHER" id="PTHR30086:SF20">
    <property type="entry name" value="ARGININE EXPORTER PROTEIN ARGO-RELATED"/>
    <property type="match status" value="1"/>
</dbReference>
<protein>
    <submittedName>
        <fullName evidence="7">LysE family translocator</fullName>
    </submittedName>
</protein>
<feature type="transmembrane region" description="Helical" evidence="6">
    <location>
        <begin position="152"/>
        <end position="173"/>
    </location>
</feature>
<evidence type="ECO:0000256" key="6">
    <source>
        <dbReference type="SAM" id="Phobius"/>
    </source>
</evidence>
<dbReference type="InterPro" id="IPR001123">
    <property type="entry name" value="LeuE-type"/>
</dbReference>
<keyword evidence="8" id="KW-1185">Reference proteome</keyword>
<dbReference type="EMBL" id="JBEVCJ010000016">
    <property type="protein sequence ID" value="MET1256017.1"/>
    <property type="molecule type" value="Genomic_DNA"/>
</dbReference>
<proteinExistence type="predicted"/>
<evidence type="ECO:0000256" key="3">
    <source>
        <dbReference type="ARBA" id="ARBA00022692"/>
    </source>
</evidence>
<sequence length="209" mass="22343">MLPSFESLIIVTLAGCLLAVTPGPSMFYVLSRSMSQNTRAGLASSAGLAVGGICHALAAAFGLASIIAINHHLFLLVQIFGVTYLAYLGFSCFKSSAQSHRLIIEKQKDCGYQKIFWQGVLVEISNPKTILFFVAFIPSLLSDSSDITTSQLLILGMLIPITALPSDLFVSLAGGKLAQKLKCNLWITNGLNKLSGIILIGLAIRLLID</sequence>
<keyword evidence="5 6" id="KW-0472">Membrane</keyword>